<dbReference type="PANTHER" id="PTHR30349:SF81">
    <property type="entry name" value="TYROSINE RECOMBINASE XERC"/>
    <property type="match status" value="1"/>
</dbReference>
<feature type="active site" evidence="11">
    <location>
        <position position="152"/>
    </location>
</feature>
<dbReference type="NCBIfam" id="NF001399">
    <property type="entry name" value="PRK00283.1"/>
    <property type="match status" value="1"/>
</dbReference>
<keyword evidence="8 11" id="KW-0238">DNA-binding</keyword>
<keyword evidence="9 11" id="KW-0233">DNA recombination</keyword>
<reference evidence="15" key="1">
    <citation type="journal article" date="2018" name="Sci. Rep.">
        <title>Lignite coal burning seam in the remote Altai Mountains harbors a hydrogen-driven thermophilic microbial community.</title>
        <authorList>
            <person name="Kadnikov V.V."/>
            <person name="Mardanov A.V."/>
            <person name="Ivasenko D.A."/>
            <person name="Antsiferov D.V."/>
            <person name="Beletsky A.V."/>
            <person name="Karnachuk O.V."/>
            <person name="Ravin N.V."/>
        </authorList>
    </citation>
    <scope>NUCLEOTIDE SEQUENCE [LARGE SCALE GENOMIC DNA]</scope>
</reference>
<dbReference type="Proteomes" id="UP000244338">
    <property type="component" value="Unassembled WGS sequence"/>
</dbReference>
<dbReference type="CDD" id="cd00798">
    <property type="entry name" value="INT_XerDC_C"/>
    <property type="match status" value="1"/>
</dbReference>
<dbReference type="Gene3D" id="1.10.443.10">
    <property type="entry name" value="Intergrase catalytic core"/>
    <property type="match status" value="1"/>
</dbReference>
<evidence type="ECO:0000256" key="1">
    <source>
        <dbReference type="ARBA" id="ARBA00004496"/>
    </source>
</evidence>
<evidence type="ECO:0000256" key="8">
    <source>
        <dbReference type="ARBA" id="ARBA00023125"/>
    </source>
</evidence>
<dbReference type="InterPro" id="IPR004107">
    <property type="entry name" value="Integrase_SAM-like_N"/>
</dbReference>
<dbReference type="PROSITE" id="PS51900">
    <property type="entry name" value="CB"/>
    <property type="match status" value="1"/>
</dbReference>
<dbReference type="GO" id="GO:0006313">
    <property type="term" value="P:DNA transposition"/>
    <property type="evidence" value="ECO:0007669"/>
    <property type="project" value="UniProtKB-UniRule"/>
</dbReference>
<feature type="domain" description="Tyr recombinase" evidence="12">
    <location>
        <begin position="112"/>
        <end position="298"/>
    </location>
</feature>
<dbReference type="AlphaFoldDB" id="A0A2R6Y363"/>
<feature type="active site" evidence="11">
    <location>
        <position position="253"/>
    </location>
</feature>
<sequence>MKLDAWYLPLVRAFIDHLALERALSSNTREAYERDTLAFLAHVDKTGIRAIADVSREHISAYMAFLDRRGLKRSTQARTLSTLRAFFRFLLDEGLLEKSPLSHVPTPKRERTLPHVLTQEEIEQLIETAGGHAPLSLRDRALLELLYATGMRVSELIQVKLSDINFDLMIVRVMGKGSRERILPIGRKAKDALYAYVIKGRPVLLKRKGANGGDFLFLNHHGRALSRQGFWKILRERAKEAGIEKPLTPHTVRHSFATHLLENGADLRIVQELLGHQDVSTTQIYTHLTKQSLKKTYERAHPRARRYEER</sequence>
<dbReference type="GO" id="GO:0005737">
    <property type="term" value="C:cytoplasm"/>
    <property type="evidence" value="ECO:0007669"/>
    <property type="project" value="UniProtKB-SubCell"/>
</dbReference>
<feature type="active site" evidence="11">
    <location>
        <position position="276"/>
    </location>
</feature>
<dbReference type="HAMAP" id="MF_01807">
    <property type="entry name" value="Recomb_XerD"/>
    <property type="match status" value="1"/>
</dbReference>
<evidence type="ECO:0000256" key="4">
    <source>
        <dbReference type="ARBA" id="ARBA00022490"/>
    </source>
</evidence>
<gene>
    <name evidence="11" type="primary">xerD</name>
    <name evidence="14" type="ORF">BSOLF_2152</name>
</gene>
<dbReference type="GO" id="GO:0007059">
    <property type="term" value="P:chromosome segregation"/>
    <property type="evidence" value="ECO:0007669"/>
    <property type="project" value="UniProtKB-UniRule"/>
</dbReference>
<dbReference type="InterPro" id="IPR044068">
    <property type="entry name" value="CB"/>
</dbReference>
<comment type="similarity">
    <text evidence="2 11">Belongs to the 'phage' integrase family. XerD subfamily.</text>
</comment>
<feature type="active site" evidence="11">
    <location>
        <position position="176"/>
    </location>
</feature>
<evidence type="ECO:0000256" key="9">
    <source>
        <dbReference type="ARBA" id="ARBA00023172"/>
    </source>
</evidence>
<keyword evidence="7 11" id="KW-0229">DNA integration</keyword>
<dbReference type="PROSITE" id="PS51898">
    <property type="entry name" value="TYR_RECOMBINASE"/>
    <property type="match status" value="1"/>
</dbReference>
<feature type="active site" description="O-(3'-phospho-DNA)-tyrosine intermediate" evidence="11">
    <location>
        <position position="285"/>
    </location>
</feature>
<dbReference type="Gene3D" id="1.10.150.130">
    <property type="match status" value="1"/>
</dbReference>
<comment type="caution">
    <text evidence="14">The sequence shown here is derived from an EMBL/GenBank/DDBJ whole genome shotgun (WGS) entry which is preliminary data.</text>
</comment>
<evidence type="ECO:0000256" key="3">
    <source>
        <dbReference type="ARBA" id="ARBA00015810"/>
    </source>
</evidence>
<evidence type="ECO:0000256" key="5">
    <source>
        <dbReference type="ARBA" id="ARBA00022618"/>
    </source>
</evidence>
<dbReference type="InterPro" id="IPR010998">
    <property type="entry name" value="Integrase_recombinase_N"/>
</dbReference>
<dbReference type="InterPro" id="IPR023009">
    <property type="entry name" value="Tyrosine_recombinase_XerC/XerD"/>
</dbReference>
<dbReference type="NCBIfam" id="TIGR02225">
    <property type="entry name" value="recomb_XerD"/>
    <property type="match status" value="1"/>
</dbReference>
<evidence type="ECO:0000256" key="7">
    <source>
        <dbReference type="ARBA" id="ARBA00022908"/>
    </source>
</evidence>
<dbReference type="InterPro" id="IPR002104">
    <property type="entry name" value="Integrase_catalytic"/>
</dbReference>
<dbReference type="SUPFAM" id="SSF56349">
    <property type="entry name" value="DNA breaking-rejoining enzymes"/>
    <property type="match status" value="1"/>
</dbReference>
<keyword evidence="10 11" id="KW-0131">Cell cycle</keyword>
<accession>A0A2R6Y363</accession>
<keyword evidence="5 11" id="KW-0132">Cell division</keyword>
<dbReference type="InterPro" id="IPR013762">
    <property type="entry name" value="Integrase-like_cat_sf"/>
</dbReference>
<name>A0A2R6Y363_9BACL</name>
<keyword evidence="6 11" id="KW-0159">Chromosome partition</keyword>
<evidence type="ECO:0000313" key="15">
    <source>
        <dbReference type="Proteomes" id="UP000244338"/>
    </source>
</evidence>
<dbReference type="Pfam" id="PF00589">
    <property type="entry name" value="Phage_integrase"/>
    <property type="match status" value="1"/>
</dbReference>
<dbReference type="InterPro" id="IPR011010">
    <property type="entry name" value="DNA_brk_join_enz"/>
</dbReference>
<feature type="domain" description="Core-binding (CB)" evidence="13">
    <location>
        <begin position="5"/>
        <end position="91"/>
    </location>
</feature>
<evidence type="ECO:0000256" key="6">
    <source>
        <dbReference type="ARBA" id="ARBA00022829"/>
    </source>
</evidence>
<evidence type="ECO:0000313" key="14">
    <source>
        <dbReference type="EMBL" id="PTQ57120.1"/>
    </source>
</evidence>
<comment type="function">
    <text evidence="11">Site-specific tyrosine recombinase, which acts by catalyzing the cutting and rejoining of the recombining DNA molecules. The XerC-XerD complex is essential to convert dimers of the bacterial chromosome into monomers to permit their segregation at cell division. It also contributes to the segregational stability of plasmids.</text>
</comment>
<dbReference type="GO" id="GO:0009037">
    <property type="term" value="F:tyrosine-based site-specific recombinase activity"/>
    <property type="evidence" value="ECO:0007669"/>
    <property type="project" value="UniProtKB-UniRule"/>
</dbReference>
<comment type="subcellular location">
    <subcellularLocation>
        <location evidence="1 11">Cytoplasm</location>
    </subcellularLocation>
</comment>
<protein>
    <recommendedName>
        <fullName evidence="3 11">Tyrosine recombinase XerD</fullName>
    </recommendedName>
</protein>
<keyword evidence="4 11" id="KW-0963">Cytoplasm</keyword>
<dbReference type="PANTHER" id="PTHR30349">
    <property type="entry name" value="PHAGE INTEGRASE-RELATED"/>
    <property type="match status" value="1"/>
</dbReference>
<evidence type="ECO:0000259" key="12">
    <source>
        <dbReference type="PROSITE" id="PS51898"/>
    </source>
</evidence>
<dbReference type="NCBIfam" id="NF040815">
    <property type="entry name" value="recomb_XerA_Arch"/>
    <property type="match status" value="1"/>
</dbReference>
<feature type="active site" evidence="11">
    <location>
        <position position="250"/>
    </location>
</feature>
<proteinExistence type="inferred from homology"/>
<dbReference type="GO" id="GO:0051301">
    <property type="term" value="P:cell division"/>
    <property type="evidence" value="ECO:0007669"/>
    <property type="project" value="UniProtKB-KW"/>
</dbReference>
<evidence type="ECO:0000256" key="2">
    <source>
        <dbReference type="ARBA" id="ARBA00010450"/>
    </source>
</evidence>
<dbReference type="GO" id="GO:0003677">
    <property type="term" value="F:DNA binding"/>
    <property type="evidence" value="ECO:0007669"/>
    <property type="project" value="UniProtKB-UniRule"/>
</dbReference>
<dbReference type="InterPro" id="IPR050090">
    <property type="entry name" value="Tyrosine_recombinase_XerCD"/>
</dbReference>
<evidence type="ECO:0000256" key="10">
    <source>
        <dbReference type="ARBA" id="ARBA00023306"/>
    </source>
</evidence>
<dbReference type="EMBL" id="PEBX01000012">
    <property type="protein sequence ID" value="PTQ57120.1"/>
    <property type="molecule type" value="Genomic_DNA"/>
</dbReference>
<dbReference type="Pfam" id="PF02899">
    <property type="entry name" value="Phage_int_SAM_1"/>
    <property type="match status" value="1"/>
</dbReference>
<organism evidence="14 15">
    <name type="scientific">Candidatus Carbonibacillus altaicus</name>
    <dbReference type="NCBI Taxonomy" id="2163959"/>
    <lineage>
        <taxon>Bacteria</taxon>
        <taxon>Bacillati</taxon>
        <taxon>Bacillota</taxon>
        <taxon>Bacilli</taxon>
        <taxon>Bacillales</taxon>
        <taxon>Candidatus Carbonibacillus</taxon>
    </lineage>
</organism>
<comment type="subunit">
    <text evidence="11">Forms a cyclic heterotetrameric complex composed of two molecules of XerC and two molecules of XerD.</text>
</comment>
<evidence type="ECO:0000259" key="13">
    <source>
        <dbReference type="PROSITE" id="PS51900"/>
    </source>
</evidence>
<evidence type="ECO:0000256" key="11">
    <source>
        <dbReference type="HAMAP-Rule" id="MF_01807"/>
    </source>
</evidence>
<dbReference type="InterPro" id="IPR011932">
    <property type="entry name" value="Recomb_XerD"/>
</dbReference>
<dbReference type="HAMAP" id="MF_01808">
    <property type="entry name" value="Recomb_XerC_XerD"/>
    <property type="match status" value="1"/>
</dbReference>